<protein>
    <submittedName>
        <fullName evidence="1">Uncharacterized protein</fullName>
    </submittedName>
</protein>
<dbReference type="AlphaFoldDB" id="A0A7W3XYZ9"/>
<evidence type="ECO:0000313" key="1">
    <source>
        <dbReference type="EMBL" id="MBB0232730.1"/>
    </source>
</evidence>
<dbReference type="EMBL" id="VKHS01001129">
    <property type="protein sequence ID" value="MBB0232730.1"/>
    <property type="molecule type" value="Genomic_DNA"/>
</dbReference>
<sequence>MPNQRTRTGPVAAAGGRTAGLHVGAATHDTDVDLNDVLDLLATLTDAGFSAHDLCEAAARQAQEVAAALRDLAEDLAAHHNVIGRRTSVAMERLSEVMEEIAAASGNARAATLAAAEEAEALHTDMEETYRPVQRAAADADLATPSARVHNQSI</sequence>
<organism evidence="1 2">
    <name type="scientific">Streptomyces calidiresistens</name>
    <dbReference type="NCBI Taxonomy" id="1485586"/>
    <lineage>
        <taxon>Bacteria</taxon>
        <taxon>Bacillati</taxon>
        <taxon>Actinomycetota</taxon>
        <taxon>Actinomycetes</taxon>
        <taxon>Kitasatosporales</taxon>
        <taxon>Streptomycetaceae</taxon>
        <taxon>Streptomyces</taxon>
    </lineage>
</organism>
<reference evidence="2" key="1">
    <citation type="submission" date="2019-10" db="EMBL/GenBank/DDBJ databases">
        <title>Streptomyces sp. nov., a novel actinobacterium isolated from alkaline environment.</title>
        <authorList>
            <person name="Golinska P."/>
        </authorList>
    </citation>
    <scope>NUCLEOTIDE SEQUENCE [LARGE SCALE GENOMIC DNA]</scope>
    <source>
        <strain evidence="2">DSM 42108</strain>
    </source>
</reference>
<proteinExistence type="predicted"/>
<evidence type="ECO:0000313" key="2">
    <source>
        <dbReference type="Proteomes" id="UP000530234"/>
    </source>
</evidence>
<accession>A0A7W3XYZ9</accession>
<gene>
    <name evidence="1" type="ORF">FOE67_25380</name>
</gene>
<comment type="caution">
    <text evidence="1">The sequence shown here is derived from an EMBL/GenBank/DDBJ whole genome shotgun (WGS) entry which is preliminary data.</text>
</comment>
<keyword evidence="2" id="KW-1185">Reference proteome</keyword>
<dbReference type="Proteomes" id="UP000530234">
    <property type="component" value="Unassembled WGS sequence"/>
</dbReference>
<name>A0A7W3XYZ9_9ACTN</name>